<sequence>MLIKKDEIFTFMHGLCDERDRPMIATQEFDLSAIANQLIQSMDDYDKQAEVDLLHERLEDLGLARPLQQTLIRLGLEADHVVLERAEEEPRVTEKPETDTR</sequence>
<gene>
    <name evidence="1" type="ORF">C9I49_15420</name>
</gene>
<comment type="caution">
    <text evidence="1">The sequence shown here is derived from an EMBL/GenBank/DDBJ whole genome shotgun (WGS) entry which is preliminary data.</text>
</comment>
<organism evidence="1 2">
    <name type="scientific">Pseudomonas prosekii</name>
    <dbReference type="NCBI Taxonomy" id="1148509"/>
    <lineage>
        <taxon>Bacteria</taxon>
        <taxon>Pseudomonadati</taxon>
        <taxon>Pseudomonadota</taxon>
        <taxon>Gammaproteobacteria</taxon>
        <taxon>Pseudomonadales</taxon>
        <taxon>Pseudomonadaceae</taxon>
        <taxon>Pseudomonas</taxon>
    </lineage>
</organism>
<evidence type="ECO:0000313" key="2">
    <source>
        <dbReference type="Proteomes" id="UP000245056"/>
    </source>
</evidence>
<dbReference type="RefSeq" id="WP_109521230.1">
    <property type="nucleotide sequence ID" value="NZ_QFAW01000019.1"/>
</dbReference>
<dbReference type="EMBL" id="QFAW01000019">
    <property type="protein sequence ID" value="PWE43694.1"/>
    <property type="molecule type" value="Genomic_DNA"/>
</dbReference>
<dbReference type="Proteomes" id="UP000245056">
    <property type="component" value="Unassembled WGS sequence"/>
</dbReference>
<accession>A0A2U2D6V3</accession>
<reference evidence="1 2" key="1">
    <citation type="submission" date="2018-05" db="EMBL/GenBank/DDBJ databases">
        <title>Genome sequences of two Antarctic strains of Pseudomonas prosekii: insights into adaptation to extreme conditions.</title>
        <authorList>
            <person name="Snopkova K."/>
            <person name="Dufkova K."/>
            <person name="Cejkova D."/>
            <person name="Sedlacek I."/>
            <person name="Smajs D."/>
        </authorList>
    </citation>
    <scope>NUCLEOTIDE SEQUENCE [LARGE SCALE GENOMIC DNA]</scope>
    <source>
        <strain evidence="1 2">P2673</strain>
    </source>
</reference>
<dbReference type="AlphaFoldDB" id="A0A2U2D6V3"/>
<protein>
    <submittedName>
        <fullName evidence="1">Uncharacterized protein</fullName>
    </submittedName>
</protein>
<dbReference type="OrthoDB" id="6947515at2"/>
<name>A0A2U2D6V3_9PSED</name>
<proteinExistence type="predicted"/>
<evidence type="ECO:0000313" key="1">
    <source>
        <dbReference type="EMBL" id="PWE43694.1"/>
    </source>
</evidence>